<reference evidence="1 2" key="2">
    <citation type="journal article" date="2022" name="Mol. Ecol. Resour.">
        <title>The genomes of chicory, endive, great burdock and yacon provide insights into Asteraceae paleo-polyploidization history and plant inulin production.</title>
        <authorList>
            <person name="Fan W."/>
            <person name="Wang S."/>
            <person name="Wang H."/>
            <person name="Wang A."/>
            <person name="Jiang F."/>
            <person name="Liu H."/>
            <person name="Zhao H."/>
            <person name="Xu D."/>
            <person name="Zhang Y."/>
        </authorList>
    </citation>
    <scope>NUCLEOTIDE SEQUENCE [LARGE SCALE GENOMIC DNA]</scope>
    <source>
        <strain evidence="2">cv. Niubang</strain>
    </source>
</reference>
<organism evidence="1 2">
    <name type="scientific">Arctium lappa</name>
    <name type="common">Greater burdock</name>
    <name type="synonym">Lappa major</name>
    <dbReference type="NCBI Taxonomy" id="4217"/>
    <lineage>
        <taxon>Eukaryota</taxon>
        <taxon>Viridiplantae</taxon>
        <taxon>Streptophyta</taxon>
        <taxon>Embryophyta</taxon>
        <taxon>Tracheophyta</taxon>
        <taxon>Spermatophyta</taxon>
        <taxon>Magnoliopsida</taxon>
        <taxon>eudicotyledons</taxon>
        <taxon>Gunneridae</taxon>
        <taxon>Pentapetalae</taxon>
        <taxon>asterids</taxon>
        <taxon>campanulids</taxon>
        <taxon>Asterales</taxon>
        <taxon>Asteraceae</taxon>
        <taxon>Carduoideae</taxon>
        <taxon>Cardueae</taxon>
        <taxon>Arctiinae</taxon>
        <taxon>Arctium</taxon>
    </lineage>
</organism>
<accession>A0ACB8ZG00</accession>
<reference evidence="2" key="1">
    <citation type="journal article" date="2022" name="Mol. Ecol. Resour.">
        <title>The genomes of chicory, endive, great burdock and yacon provide insights into Asteraceae palaeo-polyploidization history and plant inulin production.</title>
        <authorList>
            <person name="Fan W."/>
            <person name="Wang S."/>
            <person name="Wang H."/>
            <person name="Wang A."/>
            <person name="Jiang F."/>
            <person name="Liu H."/>
            <person name="Zhao H."/>
            <person name="Xu D."/>
            <person name="Zhang Y."/>
        </authorList>
    </citation>
    <scope>NUCLEOTIDE SEQUENCE [LARGE SCALE GENOMIC DNA]</scope>
    <source>
        <strain evidence="2">cv. Niubang</strain>
    </source>
</reference>
<evidence type="ECO:0000313" key="1">
    <source>
        <dbReference type="EMBL" id="KAI3696937.1"/>
    </source>
</evidence>
<keyword evidence="2" id="KW-1185">Reference proteome</keyword>
<protein>
    <submittedName>
        <fullName evidence="1">Uncharacterized protein</fullName>
    </submittedName>
</protein>
<proteinExistence type="predicted"/>
<dbReference type="Proteomes" id="UP001055879">
    <property type="component" value="Linkage Group LG10"/>
</dbReference>
<dbReference type="EMBL" id="CM042056">
    <property type="protein sequence ID" value="KAI3696937.1"/>
    <property type="molecule type" value="Genomic_DNA"/>
</dbReference>
<name>A0ACB8ZG00_ARCLA</name>
<evidence type="ECO:0000313" key="2">
    <source>
        <dbReference type="Proteomes" id="UP001055879"/>
    </source>
</evidence>
<comment type="caution">
    <text evidence="1">The sequence shown here is derived from an EMBL/GenBank/DDBJ whole genome shotgun (WGS) entry which is preliminary data.</text>
</comment>
<sequence length="136" mass="15210">MSKLGRSSSSGSSSSSSNGKKNNGIMKLMQKGLFLAKKISETFPSHEMVPKDVKEGHFVVIASDDYKERRFVVPITYLRRPSFLRLLERAAEEYGFDQGALMIPCPPSELQWILEEQIGSQEGGDWNSCKTMVESC</sequence>
<gene>
    <name evidence="1" type="ORF">L6452_29584</name>
</gene>